<dbReference type="InterPro" id="IPR001958">
    <property type="entry name" value="Tet-R_TetA/multi-R_MdtG-like"/>
</dbReference>
<feature type="transmembrane region" description="Helical" evidence="7">
    <location>
        <begin position="105"/>
        <end position="123"/>
    </location>
</feature>
<feature type="transmembrane region" description="Helical" evidence="7">
    <location>
        <begin position="370"/>
        <end position="389"/>
    </location>
</feature>
<feature type="domain" description="Major facilitator superfamily (MFS) profile" evidence="8">
    <location>
        <begin position="10"/>
        <end position="394"/>
    </location>
</feature>
<evidence type="ECO:0000256" key="3">
    <source>
        <dbReference type="ARBA" id="ARBA00022448"/>
    </source>
</evidence>
<organism evidence="9 10">
    <name type="scientific">Paenibacillus arenosi</name>
    <dbReference type="NCBI Taxonomy" id="2774142"/>
    <lineage>
        <taxon>Bacteria</taxon>
        <taxon>Bacillati</taxon>
        <taxon>Bacillota</taxon>
        <taxon>Bacilli</taxon>
        <taxon>Bacillales</taxon>
        <taxon>Paenibacillaceae</taxon>
        <taxon>Paenibacillus</taxon>
    </lineage>
</organism>
<feature type="transmembrane region" description="Helical" evidence="7">
    <location>
        <begin position="77"/>
        <end position="99"/>
    </location>
</feature>
<protein>
    <submittedName>
        <fullName evidence="9">MFS transporter</fullName>
    </submittedName>
</protein>
<keyword evidence="6 7" id="KW-0472">Membrane</keyword>
<evidence type="ECO:0000256" key="4">
    <source>
        <dbReference type="ARBA" id="ARBA00022692"/>
    </source>
</evidence>
<keyword evidence="3" id="KW-0813">Transport</keyword>
<dbReference type="SUPFAM" id="SSF103473">
    <property type="entry name" value="MFS general substrate transporter"/>
    <property type="match status" value="1"/>
</dbReference>
<accession>A0ABR9AWA7</accession>
<comment type="subcellular location">
    <subcellularLocation>
        <location evidence="1">Cell membrane</location>
        <topology evidence="1">Multi-pass membrane protein</topology>
    </subcellularLocation>
</comment>
<dbReference type="InterPro" id="IPR011701">
    <property type="entry name" value="MFS"/>
</dbReference>
<keyword evidence="5 7" id="KW-1133">Transmembrane helix</keyword>
<reference evidence="9 10" key="1">
    <citation type="submission" date="2020-09" db="EMBL/GenBank/DDBJ databases">
        <title>Paenibacillus sp. CAU 1523 isolated from sand of Haeundae Beach.</title>
        <authorList>
            <person name="Kim W."/>
        </authorList>
    </citation>
    <scope>NUCLEOTIDE SEQUENCE [LARGE SCALE GENOMIC DNA]</scope>
    <source>
        <strain evidence="9 10">CAU 1523</strain>
    </source>
</reference>
<evidence type="ECO:0000256" key="2">
    <source>
        <dbReference type="ARBA" id="ARBA00007520"/>
    </source>
</evidence>
<dbReference type="Proteomes" id="UP000634529">
    <property type="component" value="Unassembled WGS sequence"/>
</dbReference>
<evidence type="ECO:0000259" key="8">
    <source>
        <dbReference type="PROSITE" id="PS50850"/>
    </source>
</evidence>
<feature type="transmembrane region" description="Helical" evidence="7">
    <location>
        <begin position="253"/>
        <end position="272"/>
    </location>
</feature>
<dbReference type="CDD" id="cd17325">
    <property type="entry name" value="MFS_MdtG_SLC18_like"/>
    <property type="match status" value="1"/>
</dbReference>
<dbReference type="PRINTS" id="PR01035">
    <property type="entry name" value="TCRTETA"/>
</dbReference>
<feature type="transmembrane region" description="Helical" evidence="7">
    <location>
        <begin position="284"/>
        <end position="302"/>
    </location>
</feature>
<feature type="transmembrane region" description="Helical" evidence="7">
    <location>
        <begin position="308"/>
        <end position="326"/>
    </location>
</feature>
<dbReference type="RefSeq" id="WP_192024764.1">
    <property type="nucleotide sequence ID" value="NZ_JACYTN010000004.1"/>
</dbReference>
<evidence type="ECO:0000256" key="5">
    <source>
        <dbReference type="ARBA" id="ARBA00022989"/>
    </source>
</evidence>
<feature type="transmembrane region" description="Helical" evidence="7">
    <location>
        <begin position="48"/>
        <end position="65"/>
    </location>
</feature>
<evidence type="ECO:0000256" key="6">
    <source>
        <dbReference type="ARBA" id="ARBA00023136"/>
    </source>
</evidence>
<feature type="transmembrane region" description="Helical" evidence="7">
    <location>
        <begin position="217"/>
        <end position="241"/>
    </location>
</feature>
<feature type="transmembrane region" description="Helical" evidence="7">
    <location>
        <begin position="163"/>
        <end position="183"/>
    </location>
</feature>
<comment type="caution">
    <text evidence="9">The sequence shown here is derived from an EMBL/GenBank/DDBJ whole genome shotgun (WGS) entry which is preliminary data.</text>
</comment>
<evidence type="ECO:0000256" key="7">
    <source>
        <dbReference type="SAM" id="Phobius"/>
    </source>
</evidence>
<dbReference type="PANTHER" id="PTHR23504:SF115">
    <property type="entry name" value="MULTIDRUG RESISTANCE PROTEIN 2"/>
    <property type="match status" value="1"/>
</dbReference>
<dbReference type="InterPro" id="IPR036259">
    <property type="entry name" value="MFS_trans_sf"/>
</dbReference>
<name>A0ABR9AWA7_9BACL</name>
<dbReference type="InterPro" id="IPR020846">
    <property type="entry name" value="MFS_dom"/>
</dbReference>
<dbReference type="Pfam" id="PF07690">
    <property type="entry name" value="MFS_1"/>
    <property type="match status" value="1"/>
</dbReference>
<dbReference type="PROSITE" id="PS00216">
    <property type="entry name" value="SUGAR_TRANSPORT_1"/>
    <property type="match status" value="1"/>
</dbReference>
<dbReference type="Gene3D" id="1.20.1250.20">
    <property type="entry name" value="MFS general substrate transporter like domains"/>
    <property type="match status" value="1"/>
</dbReference>
<keyword evidence="4 7" id="KW-0812">Transmembrane</keyword>
<feature type="transmembrane region" description="Helical" evidence="7">
    <location>
        <begin position="12"/>
        <end position="36"/>
    </location>
</feature>
<dbReference type="PROSITE" id="PS50850">
    <property type="entry name" value="MFS"/>
    <property type="match status" value="1"/>
</dbReference>
<dbReference type="EMBL" id="JACYTN010000004">
    <property type="protein sequence ID" value="MBD8498378.1"/>
    <property type="molecule type" value="Genomic_DNA"/>
</dbReference>
<feature type="transmembrane region" description="Helical" evidence="7">
    <location>
        <begin position="347"/>
        <end position="364"/>
    </location>
</feature>
<proteinExistence type="inferred from homology"/>
<gene>
    <name evidence="9" type="ORF">IFO66_08635</name>
</gene>
<evidence type="ECO:0000313" key="10">
    <source>
        <dbReference type="Proteomes" id="UP000634529"/>
    </source>
</evidence>
<evidence type="ECO:0000256" key="1">
    <source>
        <dbReference type="ARBA" id="ARBA00004651"/>
    </source>
</evidence>
<keyword evidence="10" id="KW-1185">Reference proteome</keyword>
<sequence length="400" mass="43161">MNAKKTKNGPLFILMINMFIAMVGMGMIIPLMPMFITEFGATGKDMGYLMAAFGLTQFIFSPLGGDWSDKYGRKKMIVIGMAFFTVSQVLFAVTTDLWVLYLSRLLGGAGVGLMSPPMTAFIADVTTEDQRAKGLGWLGAAMSLGIVIGPGIGGYLAGFGMRVPFYTAAALAGLSTLISLMILPETLTQEAKIAALATKQKRENIFELIIRSFKAPYFVLLLLVFVLTFGLMNFETVFGMFVDMKHGFTPQDISVVFTFGALAGVIIQAVVFGKLVAKFGEQRIIHGSLMLAAICMFSMTVISQHAAIFVTTLLFFIATSLIRPAANTLLSKMAGNEQGYVAGLNNAFMSLGNISGPFLAGILFDVNMSYPYWLGGVVLIIGSLMLAGWQRSRAQFAKVG</sequence>
<evidence type="ECO:0000313" key="9">
    <source>
        <dbReference type="EMBL" id="MBD8498378.1"/>
    </source>
</evidence>
<feature type="transmembrane region" description="Helical" evidence="7">
    <location>
        <begin position="135"/>
        <end position="157"/>
    </location>
</feature>
<dbReference type="InterPro" id="IPR005829">
    <property type="entry name" value="Sugar_transporter_CS"/>
</dbReference>
<comment type="similarity">
    <text evidence="2">Belongs to the major facilitator superfamily. TCR/Tet family.</text>
</comment>
<dbReference type="PANTHER" id="PTHR23504">
    <property type="entry name" value="MAJOR FACILITATOR SUPERFAMILY DOMAIN-CONTAINING PROTEIN 10"/>
    <property type="match status" value="1"/>
</dbReference>